<reference evidence="14" key="1">
    <citation type="journal article" date="2014" name="Int. J. Syst. Evol. Microbiol.">
        <title>Complete genome sequence of Corynebacterium casei LMG S-19264T (=DSM 44701T), isolated from a smear-ripened cheese.</title>
        <authorList>
            <consortium name="US DOE Joint Genome Institute (JGI-PGF)"/>
            <person name="Walter F."/>
            <person name="Albersmeier A."/>
            <person name="Kalinowski J."/>
            <person name="Ruckert C."/>
        </authorList>
    </citation>
    <scope>NUCLEOTIDE SEQUENCE</scope>
    <source>
        <strain evidence="14">CGMCC 1.15082</strain>
    </source>
</reference>
<keyword evidence="10" id="KW-0921">Nickel transport</keyword>
<organism evidence="14 15">
    <name type="scientific">Brucella endophytica</name>
    <dbReference type="NCBI Taxonomy" id="1963359"/>
    <lineage>
        <taxon>Bacteria</taxon>
        <taxon>Pseudomonadati</taxon>
        <taxon>Pseudomonadota</taxon>
        <taxon>Alphaproteobacteria</taxon>
        <taxon>Hyphomicrobiales</taxon>
        <taxon>Brucellaceae</taxon>
        <taxon>Brucella/Ochrobactrum group</taxon>
        <taxon>Brucella</taxon>
    </lineage>
</organism>
<keyword evidence="5" id="KW-1003">Cell membrane</keyword>
<accession>A0A916WGE4</accession>
<dbReference type="InterPro" id="IPR051224">
    <property type="entry name" value="NiCoT_RcnA"/>
</dbReference>
<dbReference type="PANTHER" id="PTHR40659:SF1">
    <property type="entry name" value="NICKEL_COBALT EFFLUX SYSTEM RCNA"/>
    <property type="match status" value="1"/>
</dbReference>
<evidence type="ECO:0000256" key="12">
    <source>
        <dbReference type="ARBA" id="ARBA00023285"/>
    </source>
</evidence>
<dbReference type="GO" id="GO:0006824">
    <property type="term" value="P:cobalt ion transport"/>
    <property type="evidence" value="ECO:0007669"/>
    <property type="project" value="UniProtKB-KW"/>
</dbReference>
<proteinExistence type="inferred from homology"/>
<keyword evidence="3" id="KW-0171">Cobalt transport</keyword>
<keyword evidence="4 13" id="KW-0813">Transport</keyword>
<dbReference type="GO" id="GO:0015099">
    <property type="term" value="F:nickel cation transmembrane transporter activity"/>
    <property type="evidence" value="ECO:0007669"/>
    <property type="project" value="UniProtKB-UniRule"/>
</dbReference>
<evidence type="ECO:0000256" key="6">
    <source>
        <dbReference type="ARBA" id="ARBA00022596"/>
    </source>
</evidence>
<dbReference type="GO" id="GO:0046583">
    <property type="term" value="F:monoatomic cation efflux transmembrane transporter activity"/>
    <property type="evidence" value="ECO:0007669"/>
    <property type="project" value="TreeGrafter"/>
</dbReference>
<comment type="subcellular location">
    <subcellularLocation>
        <location evidence="2 13">Cell membrane</location>
        <topology evidence="2 13">Multi-pass membrane protein</topology>
    </subcellularLocation>
</comment>
<keyword evidence="8 13" id="KW-1133">Transmembrane helix</keyword>
<comment type="caution">
    <text evidence="14">The sequence shown here is derived from an EMBL/GenBank/DDBJ whole genome shotgun (WGS) entry which is preliminary data.</text>
</comment>
<evidence type="ECO:0000256" key="3">
    <source>
        <dbReference type="ARBA" id="ARBA00022426"/>
    </source>
</evidence>
<evidence type="ECO:0000256" key="9">
    <source>
        <dbReference type="ARBA" id="ARBA00023065"/>
    </source>
</evidence>
<evidence type="ECO:0000256" key="10">
    <source>
        <dbReference type="ARBA" id="ARBA00023112"/>
    </source>
</evidence>
<feature type="transmembrane region" description="Helical" evidence="13">
    <location>
        <begin position="304"/>
        <end position="329"/>
    </location>
</feature>
<sequence>MAGRPEGGASRRPAFVATILAALLITGEAWAQSSLGIGASETAMTPSGPFAHIIQWLAAEQRNFYLAMTGALKAMRDDPWQAAVLVGLSFVYGVFHAAGPGHGKAVISSYMIANETTLRRGIFLSFVSSLLQALSAILVVGAAWVVLRGTSISMKDTARYMELASYVLIVLFGLWLLRRKLPLLFAKKEREPEFAAASLAFAAPSTSTAWEGSLSQSARTAASSRAVRLNYDTSAPGRASFDHGFIGAGEICDACGTAHIADPSTLSGDFDWKTAWSAILAVGLRPCSGALIVLTFALLNGLVFGGILSVFAMALGTFITVAVLAAIAVMAKNVALKLAGSRVMSLRLQAFIEVAAALFITLTGVLLFTAALSI</sequence>
<keyword evidence="12" id="KW-0170">Cobalt</keyword>
<dbReference type="EMBL" id="BMHH01000011">
    <property type="protein sequence ID" value="GGA98352.1"/>
    <property type="molecule type" value="Genomic_DNA"/>
</dbReference>
<evidence type="ECO:0000256" key="1">
    <source>
        <dbReference type="ARBA" id="ARBA00002510"/>
    </source>
</evidence>
<keyword evidence="7 13" id="KW-0812">Transmembrane</keyword>
<evidence type="ECO:0000313" key="15">
    <source>
        <dbReference type="Proteomes" id="UP000646478"/>
    </source>
</evidence>
<keyword evidence="11 13" id="KW-0472">Membrane</keyword>
<name>A0A916WGE4_9HYPH</name>
<evidence type="ECO:0000256" key="5">
    <source>
        <dbReference type="ARBA" id="ARBA00022475"/>
    </source>
</evidence>
<evidence type="ECO:0000256" key="13">
    <source>
        <dbReference type="RuleBase" id="RU362101"/>
    </source>
</evidence>
<keyword evidence="9" id="KW-0406">Ion transport</keyword>
<evidence type="ECO:0000313" key="14">
    <source>
        <dbReference type="EMBL" id="GGA98352.1"/>
    </source>
</evidence>
<dbReference type="GO" id="GO:0032025">
    <property type="term" value="P:response to cobalt ion"/>
    <property type="evidence" value="ECO:0007669"/>
    <property type="project" value="TreeGrafter"/>
</dbReference>
<dbReference type="RefSeq" id="WP_188824841.1">
    <property type="nucleotide sequence ID" value="NZ_BMHH01000011.1"/>
</dbReference>
<evidence type="ECO:0000256" key="2">
    <source>
        <dbReference type="ARBA" id="ARBA00004651"/>
    </source>
</evidence>
<keyword evidence="15" id="KW-1185">Reference proteome</keyword>
<comment type="function">
    <text evidence="1">Efflux system for nickel and cobalt.</text>
</comment>
<dbReference type="GO" id="GO:0005886">
    <property type="term" value="C:plasma membrane"/>
    <property type="evidence" value="ECO:0007669"/>
    <property type="project" value="UniProtKB-SubCell"/>
</dbReference>
<dbReference type="InterPro" id="IPR011541">
    <property type="entry name" value="Ni/Co_transpt_high_affinity"/>
</dbReference>
<feature type="transmembrane region" description="Helical" evidence="13">
    <location>
        <begin position="80"/>
        <end position="101"/>
    </location>
</feature>
<dbReference type="GO" id="GO:0010045">
    <property type="term" value="P:response to nickel cation"/>
    <property type="evidence" value="ECO:0007669"/>
    <property type="project" value="TreeGrafter"/>
</dbReference>
<dbReference type="Pfam" id="PF03824">
    <property type="entry name" value="NicO"/>
    <property type="match status" value="1"/>
</dbReference>
<dbReference type="PANTHER" id="PTHR40659">
    <property type="entry name" value="NICKEL/COBALT EFFLUX SYSTEM RCNA"/>
    <property type="match status" value="1"/>
</dbReference>
<keyword evidence="6" id="KW-0533">Nickel</keyword>
<evidence type="ECO:0000256" key="4">
    <source>
        <dbReference type="ARBA" id="ARBA00022448"/>
    </source>
</evidence>
<evidence type="ECO:0000256" key="8">
    <source>
        <dbReference type="ARBA" id="ARBA00022989"/>
    </source>
</evidence>
<gene>
    <name evidence="14" type="ORF">GCM10011491_28270</name>
</gene>
<protein>
    <recommendedName>
        <fullName evidence="13">Nickel/cobalt efflux system</fullName>
    </recommendedName>
</protein>
<feature type="transmembrane region" description="Helical" evidence="13">
    <location>
        <begin position="158"/>
        <end position="177"/>
    </location>
</feature>
<dbReference type="AlphaFoldDB" id="A0A916WGE4"/>
<reference evidence="14" key="2">
    <citation type="submission" date="2020-09" db="EMBL/GenBank/DDBJ databases">
        <authorList>
            <person name="Sun Q."/>
            <person name="Zhou Y."/>
        </authorList>
    </citation>
    <scope>NUCLEOTIDE SEQUENCE</scope>
    <source>
        <strain evidence="14">CGMCC 1.15082</strain>
    </source>
</reference>
<evidence type="ECO:0000256" key="7">
    <source>
        <dbReference type="ARBA" id="ARBA00022692"/>
    </source>
</evidence>
<dbReference type="Proteomes" id="UP000646478">
    <property type="component" value="Unassembled WGS sequence"/>
</dbReference>
<comment type="similarity">
    <text evidence="13">Belongs to the NiCoT transporter (TC 2.A.52) family.</text>
</comment>
<feature type="transmembrane region" description="Helical" evidence="13">
    <location>
        <begin position="122"/>
        <end position="146"/>
    </location>
</feature>
<feature type="transmembrane region" description="Helical" evidence="13">
    <location>
        <begin position="275"/>
        <end position="298"/>
    </location>
</feature>
<feature type="transmembrane region" description="Helical" evidence="13">
    <location>
        <begin position="350"/>
        <end position="372"/>
    </location>
</feature>
<evidence type="ECO:0000256" key="11">
    <source>
        <dbReference type="ARBA" id="ARBA00023136"/>
    </source>
</evidence>